<keyword evidence="8" id="KW-1133">Transmembrane helix</keyword>
<reference evidence="11" key="1">
    <citation type="submission" date="2017-02" db="EMBL/GenBank/DDBJ databases">
        <authorList>
            <person name="Varghese N."/>
            <person name="Submissions S."/>
        </authorList>
    </citation>
    <scope>NUCLEOTIDE SEQUENCE [LARGE SCALE GENOMIC DNA]</scope>
    <source>
        <strain evidence="11">DSM 24091</strain>
    </source>
</reference>
<dbReference type="Gene3D" id="2.60.40.1120">
    <property type="entry name" value="Carboxypeptidase-like, regulatory domain"/>
    <property type="match status" value="1"/>
</dbReference>
<dbReference type="Proteomes" id="UP000190150">
    <property type="component" value="Unassembled WGS sequence"/>
</dbReference>
<evidence type="ECO:0000256" key="2">
    <source>
        <dbReference type="ARBA" id="ARBA00022448"/>
    </source>
</evidence>
<feature type="transmembrane region" description="Helical" evidence="8">
    <location>
        <begin position="64"/>
        <end position="84"/>
    </location>
</feature>
<dbReference type="GO" id="GO:0009279">
    <property type="term" value="C:cell outer membrane"/>
    <property type="evidence" value="ECO:0007669"/>
    <property type="project" value="UniProtKB-SubCell"/>
</dbReference>
<dbReference type="InterPro" id="IPR036942">
    <property type="entry name" value="Beta-barrel_TonB_sf"/>
</dbReference>
<keyword evidence="4 7" id="KW-0812">Transmembrane</keyword>
<evidence type="ECO:0000313" key="10">
    <source>
        <dbReference type="EMBL" id="SKC10666.1"/>
    </source>
</evidence>
<evidence type="ECO:0000256" key="5">
    <source>
        <dbReference type="ARBA" id="ARBA00023136"/>
    </source>
</evidence>
<dbReference type="SUPFAM" id="SSF49464">
    <property type="entry name" value="Carboxypeptidase regulatory domain-like"/>
    <property type="match status" value="1"/>
</dbReference>
<dbReference type="RefSeq" id="WP_079645896.1">
    <property type="nucleotide sequence ID" value="NZ_FUZF01000030.1"/>
</dbReference>
<dbReference type="Gene3D" id="2.40.170.20">
    <property type="entry name" value="TonB-dependent receptor, beta-barrel domain"/>
    <property type="match status" value="1"/>
</dbReference>
<evidence type="ECO:0000256" key="1">
    <source>
        <dbReference type="ARBA" id="ARBA00004571"/>
    </source>
</evidence>
<dbReference type="Gene3D" id="2.170.130.10">
    <property type="entry name" value="TonB-dependent receptor, plug domain"/>
    <property type="match status" value="1"/>
</dbReference>
<dbReference type="NCBIfam" id="TIGR04056">
    <property type="entry name" value="OMP_RagA_SusC"/>
    <property type="match status" value="1"/>
</dbReference>
<evidence type="ECO:0000256" key="3">
    <source>
        <dbReference type="ARBA" id="ARBA00022452"/>
    </source>
</evidence>
<dbReference type="InterPro" id="IPR012910">
    <property type="entry name" value="Plug_dom"/>
</dbReference>
<dbReference type="InterPro" id="IPR008969">
    <property type="entry name" value="CarboxyPept-like_regulatory"/>
</dbReference>
<comment type="subcellular location">
    <subcellularLocation>
        <location evidence="1 7">Cell outer membrane</location>
        <topology evidence="1 7">Multi-pass membrane protein</topology>
    </subcellularLocation>
</comment>
<accession>A0A1T5GQI0</accession>
<evidence type="ECO:0000313" key="11">
    <source>
        <dbReference type="Proteomes" id="UP000190150"/>
    </source>
</evidence>
<keyword evidence="6 7" id="KW-0998">Cell outer membrane</keyword>
<dbReference type="AlphaFoldDB" id="A0A1T5GQI0"/>
<evidence type="ECO:0000256" key="7">
    <source>
        <dbReference type="PROSITE-ProRule" id="PRU01360"/>
    </source>
</evidence>
<dbReference type="NCBIfam" id="TIGR04057">
    <property type="entry name" value="SusC_RagA_signa"/>
    <property type="match status" value="1"/>
</dbReference>
<sequence>MKNFNRGGRDMADGQSSVRLLADERVNMLTSYQDLSSHPKETNNRLRDRLLRFTRKDDRVGRNVSNLIIIFCVLFSWSLVSPAFGQEAKDLTQIVLRGEVRSAADGLAIEGASVSVDKKHARTDKQGRFTISLEKPTGVLLIKHIGYKEQRVAYENTYTVLNIALQTGEKQIEEVEVVSTGYQKIPKERATGSFEFIDSALFNRKVSTDFLSRLEDVVPGMSFNKSNPNSRGDLLSANIRGLSTLSSERWPLVVIDGVPYESKLNDYGYATFNNINPNDIENISILKDAAAASIWGARAGNGVIVITTKRARFNEKANVSVNTNLSVKDKPDLYYLPSMRTTDYIDIMRELFNKGRFDTDLKEWISNPEPIIKLMDQQRKSLMTEDQLDTELDKLRSIDMRDDFLKYIYRNPVNQQYHVRLNAGGANVNTSFALGYDKNLGELVTERYNRWNLQSNTQIKATKSLSFQLGLTYTESDRVQSLQSSAYNGLAKGVSNWPYMKLADDKGNPLVVDIVAFSQDFRDTVAGGRLLSYDYIPLEDIYQTRQTQRNRDMMANISASYRFPFGLTITGLYAYQRNFNPTEDWYGLSSFVQRRRLNEFASWDAKQVYWNLPLGDYYGERLWNSTMHQGRITSELQRSWQHHDLSLFAGFDIRSLDKDYRIVQYNGFDPETGSFQSMAHGKVVPVLNGLFGTDKLPDNNFYQALSNRFISYYANGAYTYKDRYILSASARKDASNLFGVKTNDKGQPFWSVGGAWVLSREPFMGNEIFSLLKLRATYGYNGNVNSEVSSFPIISISARPQTITGENYAEMSTPPNPKLRWERVGNLNFGLDFVIKNNILSGSIEYYQKKPKDLIAAGQVDPTSGFLSMRVNTANLDTRGWEISLNGKPLSTKHWEWNSNLVFAYAQTMVTKAFLASDIARINVGKPLSVQTTPIEGMNLYSLLTYKWAGLDPEDGMPRGYLNGEVSRNYSAITGSKTETLENNGSQIPVYFGSWRNSFRYKTIELSCNISYQLGHKFIRTSFVNSEFLDQRFGHTDYQTRWQKPGDELWTDVQAFTYPNNNTASDFGRSISSRVENAGQIKLRDIQLSVQLPRLAYYGFKNLRLYAYLQNLGTLWRANKRGIDPEYGKMYPDPMMTSFGLNFNL</sequence>
<organism evidence="10 11">
    <name type="scientific">Sphingobacterium nematocida</name>
    <dbReference type="NCBI Taxonomy" id="1513896"/>
    <lineage>
        <taxon>Bacteria</taxon>
        <taxon>Pseudomonadati</taxon>
        <taxon>Bacteroidota</taxon>
        <taxon>Sphingobacteriia</taxon>
        <taxon>Sphingobacteriales</taxon>
        <taxon>Sphingobacteriaceae</taxon>
        <taxon>Sphingobacterium</taxon>
    </lineage>
</organism>
<dbReference type="OrthoDB" id="687738at2"/>
<protein>
    <submittedName>
        <fullName evidence="10">TonB-linked outer membrane protein, SusC/RagA family</fullName>
    </submittedName>
</protein>
<dbReference type="SUPFAM" id="SSF56935">
    <property type="entry name" value="Porins"/>
    <property type="match status" value="1"/>
</dbReference>
<evidence type="ECO:0000256" key="8">
    <source>
        <dbReference type="SAM" id="Phobius"/>
    </source>
</evidence>
<dbReference type="EMBL" id="FUZF01000030">
    <property type="protein sequence ID" value="SKC10666.1"/>
    <property type="molecule type" value="Genomic_DNA"/>
</dbReference>
<evidence type="ECO:0000256" key="4">
    <source>
        <dbReference type="ARBA" id="ARBA00022692"/>
    </source>
</evidence>
<proteinExistence type="inferred from homology"/>
<dbReference type="Pfam" id="PF07715">
    <property type="entry name" value="Plug"/>
    <property type="match status" value="1"/>
</dbReference>
<gene>
    <name evidence="10" type="ORF">SAMN05660841_04273</name>
</gene>
<dbReference type="InterPro" id="IPR039426">
    <property type="entry name" value="TonB-dep_rcpt-like"/>
</dbReference>
<keyword evidence="3 7" id="KW-1134">Transmembrane beta strand</keyword>
<keyword evidence="11" id="KW-1185">Reference proteome</keyword>
<dbReference type="Pfam" id="PF13715">
    <property type="entry name" value="CarbopepD_reg_2"/>
    <property type="match status" value="1"/>
</dbReference>
<dbReference type="InterPro" id="IPR037066">
    <property type="entry name" value="Plug_dom_sf"/>
</dbReference>
<name>A0A1T5GQI0_9SPHI</name>
<evidence type="ECO:0000259" key="9">
    <source>
        <dbReference type="Pfam" id="PF07715"/>
    </source>
</evidence>
<comment type="similarity">
    <text evidence="7">Belongs to the TonB-dependent receptor family.</text>
</comment>
<dbReference type="InterPro" id="IPR023996">
    <property type="entry name" value="TonB-dep_OMP_SusC/RagA"/>
</dbReference>
<feature type="domain" description="TonB-dependent receptor plug" evidence="9">
    <location>
        <begin position="187"/>
        <end position="303"/>
    </location>
</feature>
<dbReference type="STRING" id="1513896.SAMN05660841_04273"/>
<dbReference type="PROSITE" id="PS52016">
    <property type="entry name" value="TONB_DEPENDENT_REC_3"/>
    <property type="match status" value="1"/>
</dbReference>
<dbReference type="InterPro" id="IPR023997">
    <property type="entry name" value="TonB-dep_OMP_SusC/RagA_CS"/>
</dbReference>
<evidence type="ECO:0000256" key="6">
    <source>
        <dbReference type="ARBA" id="ARBA00023237"/>
    </source>
</evidence>
<keyword evidence="2 7" id="KW-0813">Transport</keyword>
<keyword evidence="5 7" id="KW-0472">Membrane</keyword>